<sequence>MTRCRAVLAVLGKGVVLSHVTALRLLGVEVPHRLAGDDRIHVVTTSAAERPRRSGVVAHHTRQRSLDVVHVRGLPVTSPAQTWVQVSVGLLPDDVVVLGDAMMRRKHPLVTIAELTAVAERTHKVKGIVLAREQIARMRPRTDSSTETRTRLVLTGAGLPCPLVNEPILDEAGGFLALPDMQYPQWRIAIEYDGDLHRTDKVTWRRDVTRYRRMAAHRWTAIRVVADDLRDPSELLASVRSAIRAAETRAVAATA</sequence>
<gene>
    <name evidence="1" type="ORF">L1785_10835</name>
</gene>
<dbReference type="SUPFAM" id="SSF52980">
    <property type="entry name" value="Restriction endonuclease-like"/>
    <property type="match status" value="1"/>
</dbReference>
<reference evidence="1" key="1">
    <citation type="submission" date="2022-01" db="EMBL/GenBank/DDBJ databases">
        <title>Antribacter sp. nov., isolated from Guizhou of China.</title>
        <authorList>
            <person name="Chengliang C."/>
            <person name="Ya Z."/>
        </authorList>
    </citation>
    <scope>NUCLEOTIDE SEQUENCE</scope>
    <source>
        <strain evidence="1">KLBMP 9083</strain>
    </source>
</reference>
<accession>A0AA41QE44</accession>
<name>A0AA41QE44_9MICO</name>
<dbReference type="Proteomes" id="UP001165405">
    <property type="component" value="Unassembled WGS sequence"/>
</dbReference>
<keyword evidence="2" id="KW-1185">Reference proteome</keyword>
<organism evidence="1 2">
    <name type="scientific">Antribacter soli</name>
    <dbReference type="NCBI Taxonomy" id="2910976"/>
    <lineage>
        <taxon>Bacteria</taxon>
        <taxon>Bacillati</taxon>
        <taxon>Actinomycetota</taxon>
        <taxon>Actinomycetes</taxon>
        <taxon>Micrococcales</taxon>
        <taxon>Promicromonosporaceae</taxon>
        <taxon>Antribacter</taxon>
    </lineage>
</organism>
<dbReference type="InterPro" id="IPR011335">
    <property type="entry name" value="Restrct_endonuc-II-like"/>
</dbReference>
<dbReference type="EMBL" id="JAKGSG010000030">
    <property type="protein sequence ID" value="MCF4121477.1"/>
    <property type="molecule type" value="Genomic_DNA"/>
</dbReference>
<evidence type="ECO:0000313" key="1">
    <source>
        <dbReference type="EMBL" id="MCF4121477.1"/>
    </source>
</evidence>
<dbReference type="Gene3D" id="3.40.960.10">
    <property type="entry name" value="VSR Endonuclease"/>
    <property type="match status" value="1"/>
</dbReference>
<comment type="caution">
    <text evidence="1">The sequence shown here is derived from an EMBL/GenBank/DDBJ whole genome shotgun (WGS) entry which is preliminary data.</text>
</comment>
<dbReference type="RefSeq" id="WP_236089276.1">
    <property type="nucleotide sequence ID" value="NZ_JAKGSG010000030.1"/>
</dbReference>
<evidence type="ECO:0000313" key="2">
    <source>
        <dbReference type="Proteomes" id="UP001165405"/>
    </source>
</evidence>
<protein>
    <recommendedName>
        <fullName evidence="3">DUF559 domain-containing protein</fullName>
    </recommendedName>
</protein>
<proteinExistence type="predicted"/>
<evidence type="ECO:0008006" key="3">
    <source>
        <dbReference type="Google" id="ProtNLM"/>
    </source>
</evidence>
<dbReference type="AlphaFoldDB" id="A0AA41QE44"/>